<dbReference type="Gene3D" id="1.10.287.110">
    <property type="entry name" value="DnaJ domain"/>
    <property type="match status" value="1"/>
</dbReference>
<evidence type="ECO:0000313" key="4">
    <source>
        <dbReference type="Proteomes" id="UP000594263"/>
    </source>
</evidence>
<dbReference type="OMA" id="NWEASVS"/>
<dbReference type="GO" id="GO:0051082">
    <property type="term" value="F:unfolded protein binding"/>
    <property type="evidence" value="ECO:0007669"/>
    <property type="project" value="TreeGrafter"/>
</dbReference>
<dbReference type="PRINTS" id="PR00625">
    <property type="entry name" value="JDOMAIN"/>
</dbReference>
<evidence type="ECO:0000256" key="1">
    <source>
        <dbReference type="SAM" id="MobiDB-lite"/>
    </source>
</evidence>
<dbReference type="InterPro" id="IPR036869">
    <property type="entry name" value="J_dom_sf"/>
</dbReference>
<dbReference type="InterPro" id="IPR001623">
    <property type="entry name" value="DnaJ_domain"/>
</dbReference>
<dbReference type="PANTHER" id="PTHR43096:SF61">
    <property type="entry name" value="CHAPERONE DNAJ-DOMAIN SUPERFAMILY PROTEIN"/>
    <property type="match status" value="1"/>
</dbReference>
<keyword evidence="4" id="KW-1185">Reference proteome</keyword>
<dbReference type="CDD" id="cd06257">
    <property type="entry name" value="DnaJ"/>
    <property type="match status" value="1"/>
</dbReference>
<reference evidence="3" key="1">
    <citation type="submission" date="2021-01" db="UniProtKB">
        <authorList>
            <consortium name="EnsemblPlants"/>
        </authorList>
    </citation>
    <scope>IDENTIFICATION</scope>
</reference>
<dbReference type="SUPFAM" id="SSF46565">
    <property type="entry name" value="Chaperone J-domain"/>
    <property type="match status" value="1"/>
</dbReference>
<evidence type="ECO:0000313" key="3">
    <source>
        <dbReference type="EnsemblPlants" id="Kaladp0032s0342.1.v1.1"/>
    </source>
</evidence>
<feature type="compositionally biased region" description="Basic and acidic residues" evidence="1">
    <location>
        <begin position="227"/>
        <end position="243"/>
    </location>
</feature>
<dbReference type="PANTHER" id="PTHR43096">
    <property type="entry name" value="DNAJ HOMOLOG 1, MITOCHONDRIAL-RELATED"/>
    <property type="match status" value="1"/>
</dbReference>
<feature type="region of interest" description="Disordered" evidence="1">
    <location>
        <begin position="227"/>
        <end position="270"/>
    </location>
</feature>
<dbReference type="Gramene" id="Kaladp0032s0342.1.v1.1">
    <property type="protein sequence ID" value="Kaladp0032s0342.1.v1.1"/>
    <property type="gene ID" value="Kaladp0032s0342.v1.1"/>
</dbReference>
<dbReference type="SMART" id="SM00271">
    <property type="entry name" value="DnaJ"/>
    <property type="match status" value="1"/>
</dbReference>
<dbReference type="PROSITE" id="PS50076">
    <property type="entry name" value="DNAJ_2"/>
    <property type="match status" value="1"/>
</dbReference>
<dbReference type="InterPro" id="IPR018253">
    <property type="entry name" value="DnaJ_domain_CS"/>
</dbReference>
<protein>
    <recommendedName>
        <fullName evidence="2">J domain-containing protein</fullName>
    </recommendedName>
</protein>
<evidence type="ECO:0000259" key="2">
    <source>
        <dbReference type="PROSITE" id="PS50076"/>
    </source>
</evidence>
<dbReference type="PROSITE" id="PS00636">
    <property type="entry name" value="DNAJ_1"/>
    <property type="match status" value="1"/>
</dbReference>
<accession>A0A7N0TD15</accession>
<dbReference type="GO" id="GO:0005737">
    <property type="term" value="C:cytoplasm"/>
    <property type="evidence" value="ECO:0007669"/>
    <property type="project" value="TreeGrafter"/>
</dbReference>
<dbReference type="EnsemblPlants" id="Kaladp0032s0342.1.v1.1">
    <property type="protein sequence ID" value="Kaladp0032s0342.1.v1.1"/>
    <property type="gene ID" value="Kaladp0032s0342.v1.1"/>
</dbReference>
<dbReference type="AlphaFoldDB" id="A0A7N0TD15"/>
<sequence>MKIYINGFASHLNLNQFILPPYHSRFLPHPARICYYYHFSSIPNHHRLYTPICCTSSYRPPQPHLFFRSYPCTSGKRSGSSAFLTRAAAHRESPYQVLGLSPSATPDDIKRAYRKMALKYHPDVNKQPDAQEKFMRIKHAYNTLIDSKSRGKYDQDTISSDYSYTQRNRSTREEEDFYGLVDFFKDVQEEFRNWEASASSQGKPKSLWEELSEIGEEFVEFLEKELNIADSEDKPEYSSEGSRKGNTNRADTGGSGMKNEASKDSGIEDNIDEIEATLAQLKRELGL</sequence>
<proteinExistence type="predicted"/>
<name>A0A7N0TD15_KALFE</name>
<dbReference type="Pfam" id="PF00226">
    <property type="entry name" value="DnaJ"/>
    <property type="match status" value="1"/>
</dbReference>
<dbReference type="Proteomes" id="UP000594263">
    <property type="component" value="Unplaced"/>
</dbReference>
<organism evidence="3 4">
    <name type="scientific">Kalanchoe fedtschenkoi</name>
    <name type="common">Lavender scallops</name>
    <name type="synonym">South American air plant</name>
    <dbReference type="NCBI Taxonomy" id="63787"/>
    <lineage>
        <taxon>Eukaryota</taxon>
        <taxon>Viridiplantae</taxon>
        <taxon>Streptophyta</taxon>
        <taxon>Embryophyta</taxon>
        <taxon>Tracheophyta</taxon>
        <taxon>Spermatophyta</taxon>
        <taxon>Magnoliopsida</taxon>
        <taxon>eudicotyledons</taxon>
        <taxon>Gunneridae</taxon>
        <taxon>Pentapetalae</taxon>
        <taxon>Saxifragales</taxon>
        <taxon>Crassulaceae</taxon>
        <taxon>Kalanchoe</taxon>
    </lineage>
</organism>
<dbReference type="GO" id="GO:0042026">
    <property type="term" value="P:protein refolding"/>
    <property type="evidence" value="ECO:0007669"/>
    <property type="project" value="TreeGrafter"/>
</dbReference>
<feature type="domain" description="J" evidence="2">
    <location>
        <begin position="93"/>
        <end position="157"/>
    </location>
</feature>